<reference evidence="1 2" key="1">
    <citation type="submission" date="2014-04" db="EMBL/GenBank/DDBJ databases">
        <authorList>
            <person name="Sibley D."/>
            <person name="Venepally P."/>
            <person name="Karamycheva S."/>
            <person name="Hadjithomas M."/>
            <person name="Khan A."/>
            <person name="Brunk B."/>
            <person name="Roos D."/>
            <person name="Caler E."/>
            <person name="Lorenzi H."/>
        </authorList>
    </citation>
    <scope>NUCLEOTIDE SEQUENCE [LARGE SCALE GENOMIC DNA]</scope>
    <source>
        <strain evidence="1 2">MAS</strain>
    </source>
</reference>
<evidence type="ECO:0000313" key="2">
    <source>
        <dbReference type="Proteomes" id="UP000028821"/>
    </source>
</evidence>
<proteinExistence type="predicted"/>
<organism evidence="1 2">
    <name type="scientific">Toxoplasma gondii MAS</name>
    <dbReference type="NCBI Taxonomy" id="943118"/>
    <lineage>
        <taxon>Eukaryota</taxon>
        <taxon>Sar</taxon>
        <taxon>Alveolata</taxon>
        <taxon>Apicomplexa</taxon>
        <taxon>Conoidasida</taxon>
        <taxon>Coccidia</taxon>
        <taxon>Eucoccidiorida</taxon>
        <taxon>Eimeriorina</taxon>
        <taxon>Sarcocystidae</taxon>
        <taxon>Toxoplasma</taxon>
    </lineage>
</organism>
<dbReference type="EMBL" id="AEXC02003112">
    <property type="protein sequence ID" value="KFH00118.1"/>
    <property type="molecule type" value="Genomic_DNA"/>
</dbReference>
<feature type="non-terminal residue" evidence="1">
    <location>
        <position position="85"/>
    </location>
</feature>
<gene>
    <name evidence="1" type="ORF">TGMAS_365170</name>
</gene>
<protein>
    <submittedName>
        <fullName evidence="1">Uncharacterized protein</fullName>
    </submittedName>
</protein>
<dbReference type="VEuPathDB" id="ToxoDB:TGMAS_365170"/>
<dbReference type="AlphaFoldDB" id="A0A086PID6"/>
<accession>A0A086PID6</accession>
<sequence>MFWLERSEGRISASFCPLVAVSAFLQGPRCARPPLRAEAIPLQFVESAANPSGRCPQSSIIFSTLQKTKTELHSPKPRYFLMHSP</sequence>
<dbReference type="Proteomes" id="UP000028821">
    <property type="component" value="Unassembled WGS sequence"/>
</dbReference>
<name>A0A086PID6_TOXGO</name>
<evidence type="ECO:0000313" key="1">
    <source>
        <dbReference type="EMBL" id="KFH00118.1"/>
    </source>
</evidence>
<comment type="caution">
    <text evidence="1">The sequence shown here is derived from an EMBL/GenBank/DDBJ whole genome shotgun (WGS) entry which is preliminary data.</text>
</comment>